<dbReference type="SUPFAM" id="SSF54631">
    <property type="entry name" value="CBS-domain pair"/>
    <property type="match status" value="1"/>
</dbReference>
<dbReference type="InterPro" id="IPR046342">
    <property type="entry name" value="CBS_dom_sf"/>
</dbReference>
<evidence type="ECO:0000313" key="3">
    <source>
        <dbReference type="EMBL" id="ENO13012.2"/>
    </source>
</evidence>
<proteinExistence type="predicted"/>
<dbReference type="PROSITE" id="PS51371">
    <property type="entry name" value="CBS"/>
    <property type="match status" value="1"/>
</dbReference>
<sequence length="206" mass="22791">MTRGVPMSANYQPLPTSEVLGKQRIVDPDLHPELTPEDPAIKIMRDFRETPPSTIRGDVSVSEARVVMKLADVPLKLVVNGSGEFVGIISLKDVLGKKALATAHAKGTSLDEVQVKDIMERPNQFPSIHVRHLANVRIGDVVETFNQAQTDHFLVFEDDENQPGRTRLRGLISSGLIARRLHIALESNARARTFSDIVHAVHGHFE</sequence>
<dbReference type="STRING" id="626887.J057_16480"/>
<protein>
    <submittedName>
        <fullName evidence="3">CBS domain-containing protein</fullName>
    </submittedName>
</protein>
<dbReference type="EMBL" id="APLQ01000014">
    <property type="protein sequence ID" value="ENO13012.2"/>
    <property type="molecule type" value="Genomic_DNA"/>
</dbReference>
<reference evidence="3 4" key="1">
    <citation type="journal article" date="2013" name="Genome Announc.">
        <title>Genome Sequence of the Polycyclic Aromatic Hydrocarbon-Degrading Bacterium Strain Marinobacter nanhaiticus D15-8WT.</title>
        <authorList>
            <person name="Cui Z."/>
            <person name="Gao W."/>
            <person name="Li Q."/>
            <person name="Xu G."/>
            <person name="Zheng L."/>
        </authorList>
    </citation>
    <scope>NUCLEOTIDE SEQUENCE [LARGE SCALE GENOMIC DNA]</scope>
    <source>
        <strain evidence="3 4">D15-8W</strain>
    </source>
</reference>
<evidence type="ECO:0000259" key="2">
    <source>
        <dbReference type="PROSITE" id="PS51371"/>
    </source>
</evidence>
<evidence type="ECO:0000313" key="4">
    <source>
        <dbReference type="Proteomes" id="UP000013165"/>
    </source>
</evidence>
<comment type="caution">
    <text evidence="3">The sequence shown here is derived from an EMBL/GenBank/DDBJ whole genome shotgun (WGS) entry which is preliminary data.</text>
</comment>
<dbReference type="InterPro" id="IPR000644">
    <property type="entry name" value="CBS_dom"/>
</dbReference>
<dbReference type="PATRIC" id="fig|626887.3.peg.3293"/>
<accession>N6WPL4</accession>
<gene>
    <name evidence="3" type="ORF">J057_16480</name>
</gene>
<evidence type="ECO:0000256" key="1">
    <source>
        <dbReference type="PROSITE-ProRule" id="PRU00703"/>
    </source>
</evidence>
<keyword evidence="1" id="KW-0129">CBS domain</keyword>
<dbReference type="Gene3D" id="3.10.580.10">
    <property type="entry name" value="CBS-domain"/>
    <property type="match status" value="1"/>
</dbReference>
<dbReference type="Proteomes" id="UP000013165">
    <property type="component" value="Unassembled WGS sequence"/>
</dbReference>
<dbReference type="AlphaFoldDB" id="N6WPL4"/>
<feature type="domain" description="CBS" evidence="2">
    <location>
        <begin position="44"/>
        <end position="106"/>
    </location>
</feature>
<dbReference type="HOGENOM" id="CLU_111159_0_0_6"/>
<dbReference type="Pfam" id="PF00571">
    <property type="entry name" value="CBS"/>
    <property type="match status" value="1"/>
</dbReference>
<dbReference type="OrthoDB" id="5295117at2"/>
<organism evidence="3 4">
    <name type="scientific">Marinobacter nanhaiticus D15-8W</name>
    <dbReference type="NCBI Taxonomy" id="626887"/>
    <lineage>
        <taxon>Bacteria</taxon>
        <taxon>Pseudomonadati</taxon>
        <taxon>Pseudomonadota</taxon>
        <taxon>Gammaproteobacteria</taxon>
        <taxon>Pseudomonadales</taxon>
        <taxon>Marinobacteraceae</taxon>
        <taxon>Marinobacter</taxon>
    </lineage>
</organism>
<keyword evidence="4" id="KW-1185">Reference proteome</keyword>
<name>N6WPL4_9GAMM</name>
<dbReference type="eggNOG" id="COG0517">
    <property type="taxonomic scope" value="Bacteria"/>
</dbReference>